<dbReference type="Pfam" id="PF13399">
    <property type="entry name" value="LytR_C"/>
    <property type="match status" value="1"/>
</dbReference>
<evidence type="ECO:0000313" key="4">
    <source>
        <dbReference type="EMBL" id="WNM27088.1"/>
    </source>
</evidence>
<evidence type="ECO:0000256" key="1">
    <source>
        <dbReference type="SAM" id="MobiDB-lite"/>
    </source>
</evidence>
<evidence type="ECO:0000313" key="5">
    <source>
        <dbReference type="Proteomes" id="UP001304125"/>
    </source>
</evidence>
<gene>
    <name evidence="3" type="ORF">RN606_12975</name>
    <name evidence="4" type="ORF">RN607_12915</name>
</gene>
<dbReference type="EMBL" id="CP134880">
    <property type="protein sequence ID" value="WNM27088.1"/>
    <property type="molecule type" value="Genomic_DNA"/>
</dbReference>
<dbReference type="Gene3D" id="3.30.70.2390">
    <property type="match status" value="1"/>
</dbReference>
<dbReference type="Proteomes" id="UP001303408">
    <property type="component" value="Chromosome"/>
</dbReference>
<dbReference type="Proteomes" id="UP001304125">
    <property type="component" value="Chromosome"/>
</dbReference>
<evidence type="ECO:0000259" key="2">
    <source>
        <dbReference type="Pfam" id="PF13399"/>
    </source>
</evidence>
<dbReference type="InterPro" id="IPR027381">
    <property type="entry name" value="LytR/CpsA/Psr_C"/>
</dbReference>
<accession>A0AA96JAK3</accession>
<dbReference type="KEGG" id="dcp:RN607_12915"/>
<protein>
    <submittedName>
        <fullName evidence="3">LytR C-terminal domain-containing protein</fullName>
    </submittedName>
</protein>
<dbReference type="RefSeq" id="WP_313497809.1">
    <property type="nucleotide sequence ID" value="NZ_CP134879.1"/>
</dbReference>
<sequence>MSENRGGRLRTRREVVRRHRRERQVVVFGLLLILLSAVSVGAAAVYRGEAQGPFDSTFKTSAADFSSDITLVCPPASTLPLDPSTVVVRVLNGTSTSGLAGDVESDLSGRSYVTVGAANYALTYDGVVKILFGSDGIAAAYTLARNFVEAELVLDNRTGPTVDVVVGTGYDPATSLRSASSAELDPDRDLYTDEPCLPWTQIVAQQAPRTLPDNPLATDEPTTSATPSPSAS</sequence>
<organism evidence="3 5">
    <name type="scientific">Demequina capsici</name>
    <dbReference type="NCBI Taxonomy" id="3075620"/>
    <lineage>
        <taxon>Bacteria</taxon>
        <taxon>Bacillati</taxon>
        <taxon>Actinomycetota</taxon>
        <taxon>Actinomycetes</taxon>
        <taxon>Micrococcales</taxon>
        <taxon>Demequinaceae</taxon>
        <taxon>Demequina</taxon>
    </lineage>
</organism>
<proteinExistence type="predicted"/>
<feature type="region of interest" description="Disordered" evidence="1">
    <location>
        <begin position="204"/>
        <end position="232"/>
    </location>
</feature>
<feature type="domain" description="LytR/CpsA/Psr regulator C-terminal" evidence="2">
    <location>
        <begin position="86"/>
        <end position="170"/>
    </location>
</feature>
<evidence type="ECO:0000313" key="3">
    <source>
        <dbReference type="EMBL" id="WNM24259.1"/>
    </source>
</evidence>
<accession>A0AA96F6K3</accession>
<dbReference type="AlphaFoldDB" id="A0AA96F6K3"/>
<keyword evidence="5" id="KW-1185">Reference proteome</keyword>
<feature type="compositionally biased region" description="Low complexity" evidence="1">
    <location>
        <begin position="221"/>
        <end position="232"/>
    </location>
</feature>
<dbReference type="EMBL" id="CP134879">
    <property type="protein sequence ID" value="WNM24259.1"/>
    <property type="molecule type" value="Genomic_DNA"/>
</dbReference>
<name>A0AA96F6K3_9MICO</name>
<reference evidence="3 5" key="1">
    <citation type="submission" date="2023-09" db="EMBL/GenBank/DDBJ databases">
        <title>Demequina sp. a novel bacteria isolated from Capsicum annuum.</title>
        <authorList>
            <person name="Humaira Z."/>
            <person name="Lee J."/>
            <person name="Cho D."/>
        </authorList>
    </citation>
    <scope>NUCLEOTIDE SEQUENCE [LARGE SCALE GENOMIC DNA]</scope>
    <source>
        <strain evidence="3 5">OYTSA14</strain>
        <strain evidence="4">PMTSA13</strain>
    </source>
</reference>